<comment type="similarity">
    <text evidence="2">Belongs to the N-acetylmuramoyl-L-alanine amidase 2 family.</text>
</comment>
<dbReference type="InterPro" id="IPR036366">
    <property type="entry name" value="PGBDSf"/>
</dbReference>
<dbReference type="PANTHER" id="PTHR30417">
    <property type="entry name" value="N-ACETYLMURAMOYL-L-ALANINE AMIDASE AMID"/>
    <property type="match status" value="1"/>
</dbReference>
<evidence type="ECO:0000256" key="5">
    <source>
        <dbReference type="ARBA" id="ARBA00023316"/>
    </source>
</evidence>
<protein>
    <recommendedName>
        <fullName evidence="3">N-acetylmuramoyl-L-alanine amidase</fullName>
        <ecNumber evidence="3">3.5.1.28</ecNumber>
    </recommendedName>
</protein>
<dbReference type="InterPro" id="IPR036505">
    <property type="entry name" value="Amidase/PGRP_sf"/>
</dbReference>
<reference evidence="7 8" key="1">
    <citation type="submission" date="2024-10" db="EMBL/GenBank/DDBJ databases">
        <title>The Natural Products Discovery Center: Release of the First 8490 Sequenced Strains for Exploring Actinobacteria Biosynthetic Diversity.</title>
        <authorList>
            <person name="Kalkreuter E."/>
            <person name="Kautsar S.A."/>
            <person name="Yang D."/>
            <person name="Bader C.D."/>
            <person name="Teijaro C.N."/>
            <person name="Fluegel L."/>
            <person name="Davis C.M."/>
            <person name="Simpson J.R."/>
            <person name="Lauterbach L."/>
            <person name="Steele A.D."/>
            <person name="Gui C."/>
            <person name="Meng S."/>
            <person name="Li G."/>
            <person name="Viehrig K."/>
            <person name="Ye F."/>
            <person name="Su P."/>
            <person name="Kiefer A.F."/>
            <person name="Nichols A."/>
            <person name="Cepeda A.J."/>
            <person name="Yan W."/>
            <person name="Fan B."/>
            <person name="Jiang Y."/>
            <person name="Adhikari A."/>
            <person name="Zheng C.-J."/>
            <person name="Schuster L."/>
            <person name="Cowan T.M."/>
            <person name="Smanski M.J."/>
            <person name="Chevrette M.G."/>
            <person name="De Carvalho L.P.S."/>
            <person name="Shen B."/>
        </authorList>
    </citation>
    <scope>NUCLEOTIDE SEQUENCE [LARGE SCALE GENOMIC DNA]</scope>
    <source>
        <strain evidence="7 8">NPDC001281</strain>
    </source>
</reference>
<organism evidence="7 8">
    <name type="scientific">Microtetraspora fusca</name>
    <dbReference type="NCBI Taxonomy" id="1997"/>
    <lineage>
        <taxon>Bacteria</taxon>
        <taxon>Bacillati</taxon>
        <taxon>Actinomycetota</taxon>
        <taxon>Actinomycetes</taxon>
        <taxon>Streptosporangiales</taxon>
        <taxon>Streptosporangiaceae</taxon>
        <taxon>Microtetraspora</taxon>
    </lineage>
</organism>
<evidence type="ECO:0000256" key="1">
    <source>
        <dbReference type="ARBA" id="ARBA00001561"/>
    </source>
</evidence>
<comment type="catalytic activity">
    <reaction evidence="1">
        <text>Hydrolyzes the link between N-acetylmuramoyl residues and L-amino acid residues in certain cell-wall glycopeptides.</text>
        <dbReference type="EC" id="3.5.1.28"/>
    </reaction>
</comment>
<dbReference type="GO" id="GO:0008745">
    <property type="term" value="F:N-acetylmuramoyl-L-alanine amidase activity"/>
    <property type="evidence" value="ECO:0007669"/>
    <property type="project" value="UniProtKB-EC"/>
</dbReference>
<dbReference type="SUPFAM" id="SSF47090">
    <property type="entry name" value="PGBD-like"/>
    <property type="match status" value="1"/>
</dbReference>
<evidence type="ECO:0000256" key="3">
    <source>
        <dbReference type="ARBA" id="ARBA00011901"/>
    </source>
</evidence>
<evidence type="ECO:0000256" key="4">
    <source>
        <dbReference type="ARBA" id="ARBA00022801"/>
    </source>
</evidence>
<evidence type="ECO:0000259" key="6">
    <source>
        <dbReference type="SMART" id="SM00644"/>
    </source>
</evidence>
<sequence length="267" mass="29493">MRMVKARWSYKGRIAPIRVIVIHSAEVPEVPAAAENVARYFATTDVQASAHVCVDNDSAVRCLPDVDTAWAAPGCNADGLQVELAGYASQSRAQWLDTYSRGVLDQAARVVADWCLAYDIPPRRLTRAELKAGKRGITCHADVSAVYKRSDHTDPGEGFPWDVFMDLVAVRVRDAGGETKGTGGDEESKFPAWPKRQLRLTRPRIRGVDVRVWQRQMRQRGWSIAVDGVFGPRCDTVCRSFQQQKGLAVDGIVGPITWDAAWTSPVT</sequence>
<name>A0ABW6VF53_MICFU</name>
<dbReference type="Proteomes" id="UP001602119">
    <property type="component" value="Unassembled WGS sequence"/>
</dbReference>
<dbReference type="InterPro" id="IPR051206">
    <property type="entry name" value="NAMLAA_amidase_2"/>
</dbReference>
<dbReference type="EMBL" id="JBIAXI010000024">
    <property type="protein sequence ID" value="MFF4777628.1"/>
    <property type="molecule type" value="Genomic_DNA"/>
</dbReference>
<dbReference type="Pfam" id="PF01471">
    <property type="entry name" value="PG_binding_1"/>
    <property type="match status" value="1"/>
</dbReference>
<dbReference type="Gene3D" id="3.40.80.10">
    <property type="entry name" value="Peptidoglycan recognition protein-like"/>
    <property type="match status" value="1"/>
</dbReference>
<dbReference type="Pfam" id="PF01510">
    <property type="entry name" value="Amidase_2"/>
    <property type="match status" value="1"/>
</dbReference>
<keyword evidence="4 7" id="KW-0378">Hydrolase</keyword>
<gene>
    <name evidence="7" type="ORF">ACFY05_32855</name>
</gene>
<dbReference type="PANTHER" id="PTHR30417:SF1">
    <property type="entry name" value="N-ACETYLMURAMOYL-L-ALANINE AMIDASE AMID"/>
    <property type="match status" value="1"/>
</dbReference>
<dbReference type="SMART" id="SM00644">
    <property type="entry name" value="Ami_2"/>
    <property type="match status" value="1"/>
</dbReference>
<keyword evidence="8" id="KW-1185">Reference proteome</keyword>
<evidence type="ECO:0000313" key="7">
    <source>
        <dbReference type="EMBL" id="MFF4777628.1"/>
    </source>
</evidence>
<dbReference type="EC" id="3.5.1.28" evidence="3"/>
<dbReference type="SUPFAM" id="SSF55846">
    <property type="entry name" value="N-acetylmuramoyl-L-alanine amidase-like"/>
    <property type="match status" value="1"/>
</dbReference>
<evidence type="ECO:0000313" key="8">
    <source>
        <dbReference type="Proteomes" id="UP001602119"/>
    </source>
</evidence>
<keyword evidence="5" id="KW-0961">Cell wall biogenesis/degradation</keyword>
<evidence type="ECO:0000256" key="2">
    <source>
        <dbReference type="ARBA" id="ARBA00007553"/>
    </source>
</evidence>
<proteinExistence type="inferred from homology"/>
<dbReference type="RefSeq" id="WP_387346132.1">
    <property type="nucleotide sequence ID" value="NZ_JBIAXI010000024.1"/>
</dbReference>
<dbReference type="InterPro" id="IPR002477">
    <property type="entry name" value="Peptidoglycan-bd-like"/>
</dbReference>
<accession>A0ABW6VF53</accession>
<dbReference type="Gene3D" id="1.10.101.10">
    <property type="entry name" value="PGBD-like superfamily/PGBD"/>
    <property type="match status" value="1"/>
</dbReference>
<comment type="caution">
    <text evidence="7">The sequence shown here is derived from an EMBL/GenBank/DDBJ whole genome shotgun (WGS) entry which is preliminary data.</text>
</comment>
<dbReference type="InterPro" id="IPR036365">
    <property type="entry name" value="PGBD-like_sf"/>
</dbReference>
<feature type="domain" description="N-acetylmuramoyl-L-alanine amidase" evidence="6">
    <location>
        <begin position="7"/>
        <end position="156"/>
    </location>
</feature>
<dbReference type="InterPro" id="IPR002502">
    <property type="entry name" value="Amidase_domain"/>
</dbReference>